<dbReference type="PANTHER" id="PTHR10357">
    <property type="entry name" value="ALPHA-AMYLASE FAMILY MEMBER"/>
    <property type="match status" value="1"/>
</dbReference>
<evidence type="ECO:0000313" key="2">
    <source>
        <dbReference type="Proteomes" id="UP000261811"/>
    </source>
</evidence>
<gene>
    <name evidence="1" type="ORF">DZF91_16525</name>
</gene>
<evidence type="ECO:0000313" key="1">
    <source>
        <dbReference type="EMBL" id="RFU40570.1"/>
    </source>
</evidence>
<dbReference type="GO" id="GO:0047470">
    <property type="term" value="F:(1,4)-alpha-D-glucan 1-alpha-D-glucosylmutase activity"/>
    <property type="evidence" value="ECO:0007669"/>
    <property type="project" value="TreeGrafter"/>
</dbReference>
<proteinExistence type="predicted"/>
<reference evidence="1 2" key="1">
    <citation type="submission" date="2018-08" db="EMBL/GenBank/DDBJ databases">
        <title>Actinomadura jelena sp. nov., a novel Actinomycete isolated from soil in Chad.</title>
        <authorList>
            <person name="Shi L."/>
        </authorList>
    </citation>
    <scope>NUCLEOTIDE SEQUENCE [LARGE SCALE GENOMIC DNA]</scope>
    <source>
        <strain evidence="1 2">NEAU-G17</strain>
    </source>
</reference>
<dbReference type="GO" id="GO:0005992">
    <property type="term" value="P:trehalose biosynthetic process"/>
    <property type="evidence" value="ECO:0007669"/>
    <property type="project" value="TreeGrafter"/>
</dbReference>
<dbReference type="AlphaFoldDB" id="A0A372JKV8"/>
<organism evidence="1 2">
    <name type="scientific">Actinomadura logoneensis</name>
    <dbReference type="NCBI Taxonomy" id="2293572"/>
    <lineage>
        <taxon>Bacteria</taxon>
        <taxon>Bacillati</taxon>
        <taxon>Actinomycetota</taxon>
        <taxon>Actinomycetes</taxon>
        <taxon>Streptosporangiales</taxon>
        <taxon>Thermomonosporaceae</taxon>
        <taxon>Actinomadura</taxon>
    </lineage>
</organism>
<dbReference type="Gene3D" id="3.20.20.80">
    <property type="entry name" value="Glycosidases"/>
    <property type="match status" value="3"/>
</dbReference>
<name>A0A372JKV8_9ACTN</name>
<dbReference type="EMBL" id="QURH01000277">
    <property type="protein sequence ID" value="RFU40570.1"/>
    <property type="molecule type" value="Genomic_DNA"/>
</dbReference>
<dbReference type="Proteomes" id="UP000261811">
    <property type="component" value="Unassembled WGS sequence"/>
</dbReference>
<dbReference type="SUPFAM" id="SSF51445">
    <property type="entry name" value="(Trans)glycosidases"/>
    <property type="match status" value="1"/>
</dbReference>
<accession>A0A372JKV8</accession>
<keyword evidence="2" id="KW-1185">Reference proteome</keyword>
<comment type="caution">
    <text evidence="1">The sequence shown here is derived from an EMBL/GenBank/DDBJ whole genome shotgun (WGS) entry which is preliminary data.</text>
</comment>
<dbReference type="InterPro" id="IPR017853">
    <property type="entry name" value="GH"/>
</dbReference>
<dbReference type="GO" id="GO:0030980">
    <property type="term" value="P:alpha-glucan catabolic process"/>
    <property type="evidence" value="ECO:0007669"/>
    <property type="project" value="TreeGrafter"/>
</dbReference>
<evidence type="ECO:0008006" key="3">
    <source>
        <dbReference type="Google" id="ProtNLM"/>
    </source>
</evidence>
<sequence>MLVEKITAPGEDLPADWDCAGTTGYDALGMIGGLFLDPAGEKPLTRAYAEFTGGATAFAEVEREARRYVAEHGLRPEIDRLHRVLVRARPADDLDALRAALVELLVAMRVYRAYVTPGEEPPEQARRVLDEASRECSAPLVPEVAHEALHGDPEFVVRFQQVSAPLAAKGVEDTAFYRWSRMAALNEVGGDPARFAVTPADFHAHCRRVAAGRPLSLTTLSTHDTKRQEDVRARLAVLAEIPHEWESAVRVWRAPSSPLEPDLEYLMWQTLVGAWPITEERMAGFLTKAMREAKTRTNWITPDEGYERAVLEYLHTALSSGTAEEVIRFAARLEPATRVNALGQKIVQLTVPGVPDVYQGCELVGGSLVDPDNRRPVDFERRRAALARLDDDAPPGGLDDEKLLVTSRALRLRRDEPSWFAPPSPHEPLTAVGPAAEHAVAFRRGRAVTVATRLPVALDRLGGWTSTLLDPGGEGEWRDLLTGEVHRGPLLELAVVLERMPVALLVPEDRA</sequence>
<dbReference type="PANTHER" id="PTHR10357:SF216">
    <property type="entry name" value="MALTOOLIGOSYL TREHALOSE SYNTHASE-RELATED"/>
    <property type="match status" value="1"/>
</dbReference>
<protein>
    <recommendedName>
        <fullName evidence="3">Malto-oligosyltrehalose synthase</fullName>
    </recommendedName>
</protein>